<feature type="compositionally biased region" description="Gly residues" evidence="1">
    <location>
        <begin position="128"/>
        <end position="139"/>
    </location>
</feature>
<keyword evidence="3" id="KW-1185">Reference proteome</keyword>
<protein>
    <submittedName>
        <fullName evidence="2">Uncharacterized protein</fullName>
    </submittedName>
</protein>
<evidence type="ECO:0000313" key="3">
    <source>
        <dbReference type="Proteomes" id="UP001227543"/>
    </source>
</evidence>
<gene>
    <name evidence="2" type="ORF">CTAM01_09895</name>
</gene>
<reference evidence="2 3" key="1">
    <citation type="submission" date="2016-10" db="EMBL/GenBank/DDBJ databases">
        <title>The genome sequence of Colletotrichum fioriniae PJ7.</title>
        <authorList>
            <person name="Baroncelli R."/>
        </authorList>
    </citation>
    <scope>NUCLEOTIDE SEQUENCE [LARGE SCALE GENOMIC DNA]</scope>
    <source>
        <strain evidence="2 3">Tom-12</strain>
    </source>
</reference>
<dbReference type="GeneID" id="85410149"/>
<dbReference type="EMBL" id="MLFU01000042">
    <property type="protein sequence ID" value="KAK1492478.1"/>
    <property type="molecule type" value="Genomic_DNA"/>
</dbReference>
<sequence length="172" mass="19071">MIAATARTVPVSWQLRNNKERLKGGGGRQRKVARIQTWESARLERLRQMPSPLEFVGKAQRELGVIAHVRGIEWAGAGDGAKERRETRWKGAEAGGRGEEQVRPPGKSTESNDCGRGVTFLSPRRGWGAAGDDGDGAGGASWKPLQGLHEPWQHRSTDYCLPTRHLRYPYGY</sequence>
<name>A0ABQ9R2F1_9PEZI</name>
<comment type="caution">
    <text evidence="2">The sequence shown here is derived from an EMBL/GenBank/DDBJ whole genome shotgun (WGS) entry which is preliminary data.</text>
</comment>
<feature type="region of interest" description="Disordered" evidence="1">
    <location>
        <begin position="78"/>
        <end position="144"/>
    </location>
</feature>
<accession>A0ABQ9R2F1</accession>
<proteinExistence type="predicted"/>
<evidence type="ECO:0000313" key="2">
    <source>
        <dbReference type="EMBL" id="KAK1492478.1"/>
    </source>
</evidence>
<dbReference type="RefSeq" id="XP_060379420.1">
    <property type="nucleotide sequence ID" value="XM_060525911.1"/>
</dbReference>
<dbReference type="Proteomes" id="UP001227543">
    <property type="component" value="Unassembled WGS sequence"/>
</dbReference>
<organism evidence="2 3">
    <name type="scientific">Colletotrichum tamarilloi</name>
    <dbReference type="NCBI Taxonomy" id="1209934"/>
    <lineage>
        <taxon>Eukaryota</taxon>
        <taxon>Fungi</taxon>
        <taxon>Dikarya</taxon>
        <taxon>Ascomycota</taxon>
        <taxon>Pezizomycotina</taxon>
        <taxon>Sordariomycetes</taxon>
        <taxon>Hypocreomycetidae</taxon>
        <taxon>Glomerellales</taxon>
        <taxon>Glomerellaceae</taxon>
        <taxon>Colletotrichum</taxon>
        <taxon>Colletotrichum acutatum species complex</taxon>
    </lineage>
</organism>
<feature type="compositionally biased region" description="Basic and acidic residues" evidence="1">
    <location>
        <begin position="80"/>
        <end position="102"/>
    </location>
</feature>
<evidence type="ECO:0000256" key="1">
    <source>
        <dbReference type="SAM" id="MobiDB-lite"/>
    </source>
</evidence>